<evidence type="ECO:0000313" key="2">
    <source>
        <dbReference type="EMBL" id="MBO2452958.1"/>
    </source>
</evidence>
<keyword evidence="3" id="KW-1185">Reference proteome</keyword>
<dbReference type="EMBL" id="JAGEOJ010000018">
    <property type="protein sequence ID" value="MBO2452958.1"/>
    <property type="molecule type" value="Genomic_DNA"/>
</dbReference>
<dbReference type="Pfam" id="PF21806">
    <property type="entry name" value="DUF6879"/>
    <property type="match status" value="1"/>
</dbReference>
<feature type="domain" description="DUF6879" evidence="1">
    <location>
        <begin position="16"/>
        <end position="165"/>
    </location>
</feature>
<evidence type="ECO:0000313" key="3">
    <source>
        <dbReference type="Proteomes" id="UP000669179"/>
    </source>
</evidence>
<dbReference type="AlphaFoldDB" id="A0A939PMU4"/>
<protein>
    <recommendedName>
        <fullName evidence="1">DUF6879 domain-containing protein</fullName>
    </recommendedName>
</protein>
<dbReference type="InterPro" id="IPR049244">
    <property type="entry name" value="DUF6879"/>
</dbReference>
<gene>
    <name evidence="2" type="ORF">J4573_38110</name>
</gene>
<comment type="caution">
    <text evidence="2">The sequence shown here is derived from an EMBL/GenBank/DDBJ whole genome shotgun (WGS) entry which is preliminary data.</text>
</comment>
<sequence length="177" mass="20344">MESISRQQRSELLWTGDPQEVRKVEMRDRYSVDSGLLNAWRSGDQGVVREATSAHTESLKKHEADGYPFRRVRVVSEPLSEYQRMAVDIASVHERLRWLPRRLTSALLLPGNDFFVLDECAIFNVLDGDDEYVDAQVTRDPEVVAALSDAFERAWELAVPNGEYRGVRRPPGHEERF</sequence>
<dbReference type="RefSeq" id="WP_208260980.1">
    <property type="nucleotide sequence ID" value="NZ_JAGEOJ010000018.1"/>
</dbReference>
<dbReference type="Proteomes" id="UP000669179">
    <property type="component" value="Unassembled WGS sequence"/>
</dbReference>
<accession>A0A939PMU4</accession>
<proteinExistence type="predicted"/>
<evidence type="ECO:0000259" key="1">
    <source>
        <dbReference type="Pfam" id="PF21806"/>
    </source>
</evidence>
<organism evidence="2 3">
    <name type="scientific">Actinomadura barringtoniae</name>
    <dbReference type="NCBI Taxonomy" id="1427535"/>
    <lineage>
        <taxon>Bacteria</taxon>
        <taxon>Bacillati</taxon>
        <taxon>Actinomycetota</taxon>
        <taxon>Actinomycetes</taxon>
        <taxon>Streptosporangiales</taxon>
        <taxon>Thermomonosporaceae</taxon>
        <taxon>Actinomadura</taxon>
    </lineage>
</organism>
<reference evidence="2" key="1">
    <citation type="submission" date="2021-03" db="EMBL/GenBank/DDBJ databases">
        <authorList>
            <person name="Kanchanasin P."/>
            <person name="Saeng-In P."/>
            <person name="Phongsopitanun W."/>
            <person name="Yuki M."/>
            <person name="Kudo T."/>
            <person name="Ohkuma M."/>
            <person name="Tanasupawat S."/>
        </authorList>
    </citation>
    <scope>NUCLEOTIDE SEQUENCE</scope>
    <source>
        <strain evidence="2">GKU 128</strain>
    </source>
</reference>
<name>A0A939PMU4_9ACTN</name>